<comment type="caution">
    <text evidence="3">The sequence shown here is derived from an EMBL/GenBank/DDBJ whole genome shotgun (WGS) entry which is preliminary data.</text>
</comment>
<dbReference type="EMBL" id="BJMM01000017">
    <property type="protein sequence ID" value="GEB50996.1"/>
    <property type="molecule type" value="Genomic_DNA"/>
</dbReference>
<protein>
    <recommendedName>
        <fullName evidence="2">SGNH domain-containing protein</fullName>
    </recommendedName>
</protein>
<dbReference type="Pfam" id="PF19040">
    <property type="entry name" value="SGNH"/>
    <property type="match status" value="1"/>
</dbReference>
<accession>A0A4Y3QZZ8</accession>
<evidence type="ECO:0000313" key="3">
    <source>
        <dbReference type="EMBL" id="GEB50996.1"/>
    </source>
</evidence>
<name>A0A4Y3QZZ8_STRCI</name>
<dbReference type="CDD" id="cd00229">
    <property type="entry name" value="SGNH_hydrolase"/>
    <property type="match status" value="1"/>
</dbReference>
<proteinExistence type="predicted"/>
<dbReference type="AlphaFoldDB" id="A0A4Y3QZZ8"/>
<dbReference type="InterPro" id="IPR036514">
    <property type="entry name" value="SGNH_hydro_sf"/>
</dbReference>
<dbReference type="InterPro" id="IPR043968">
    <property type="entry name" value="SGNH"/>
</dbReference>
<dbReference type="SUPFAM" id="SSF52266">
    <property type="entry name" value="SGNH hydrolase"/>
    <property type="match status" value="1"/>
</dbReference>
<keyword evidence="4" id="KW-1185">Reference proteome</keyword>
<organism evidence="3 4">
    <name type="scientific">Streptomyces cacaoi</name>
    <dbReference type="NCBI Taxonomy" id="1898"/>
    <lineage>
        <taxon>Bacteria</taxon>
        <taxon>Bacillati</taxon>
        <taxon>Actinomycetota</taxon>
        <taxon>Actinomycetes</taxon>
        <taxon>Kitasatosporales</taxon>
        <taxon>Streptomycetaceae</taxon>
        <taxon>Streptomyces</taxon>
    </lineage>
</organism>
<feature type="region of interest" description="Disordered" evidence="1">
    <location>
        <begin position="1"/>
        <end position="32"/>
    </location>
</feature>
<dbReference type="Proteomes" id="UP000319210">
    <property type="component" value="Unassembled WGS sequence"/>
</dbReference>
<sequence>MTARPTGRRGWFAEGMNTDNTSHPPHSAPRRRRRATVPLLLAAAGLAAAALAGCGTGDAGAAKSGAHTAAKGPQDTGKKVLWLGDSIAAAEAPPLAAALKAGGVRFQDASSDGGGTVVEGDRMAKKIAANTHKRLAEQIRDFHPDVIAYQITTYDWGSPRQQQAAYEKLARTARDAGADLVLVTAPPFTIDDFYRQHEDAIESAPRAAARAAAKGGDHVRLLDASALWGTDASAAKAQRSKDGIHSCQQGSAAFAQWFTKRLGSAYGFTPAPPEKWADGSWTGNERYAKLGCE</sequence>
<dbReference type="Gene3D" id="3.40.50.1110">
    <property type="entry name" value="SGNH hydrolase"/>
    <property type="match status" value="1"/>
</dbReference>
<evidence type="ECO:0000313" key="4">
    <source>
        <dbReference type="Proteomes" id="UP000319210"/>
    </source>
</evidence>
<reference evidence="3 4" key="1">
    <citation type="submission" date="2019-06" db="EMBL/GenBank/DDBJ databases">
        <title>Whole genome shotgun sequence of Streptomyces cacaoi subsp. cacaoi NBRC 12748.</title>
        <authorList>
            <person name="Hosoyama A."/>
            <person name="Uohara A."/>
            <person name="Ohji S."/>
            <person name="Ichikawa N."/>
        </authorList>
    </citation>
    <scope>NUCLEOTIDE SEQUENCE [LARGE SCALE GENOMIC DNA]</scope>
    <source>
        <strain evidence="3 4">NBRC 12748</strain>
    </source>
</reference>
<feature type="domain" description="SGNH" evidence="2">
    <location>
        <begin position="67"/>
        <end position="211"/>
    </location>
</feature>
<gene>
    <name evidence="3" type="ORF">SCA03_35470</name>
</gene>
<evidence type="ECO:0000259" key="2">
    <source>
        <dbReference type="Pfam" id="PF19040"/>
    </source>
</evidence>
<evidence type="ECO:0000256" key="1">
    <source>
        <dbReference type="SAM" id="MobiDB-lite"/>
    </source>
</evidence>